<dbReference type="InterPro" id="IPR014790">
    <property type="entry name" value="MutL_C"/>
</dbReference>
<evidence type="ECO:0000313" key="2">
    <source>
        <dbReference type="EMBL" id="CAG2232871.1"/>
    </source>
</evidence>
<organism evidence="2 3">
    <name type="scientific">Mytilus edulis</name>
    <name type="common">Blue mussel</name>
    <dbReference type="NCBI Taxonomy" id="6550"/>
    <lineage>
        <taxon>Eukaryota</taxon>
        <taxon>Metazoa</taxon>
        <taxon>Spiralia</taxon>
        <taxon>Lophotrochozoa</taxon>
        <taxon>Mollusca</taxon>
        <taxon>Bivalvia</taxon>
        <taxon>Autobranchia</taxon>
        <taxon>Pteriomorphia</taxon>
        <taxon>Mytilida</taxon>
        <taxon>Mytiloidea</taxon>
        <taxon>Mytilidae</taxon>
        <taxon>Mytilinae</taxon>
        <taxon>Mytilus</taxon>
    </lineage>
</organism>
<dbReference type="Proteomes" id="UP000683360">
    <property type="component" value="Unassembled WGS sequence"/>
</dbReference>
<dbReference type="Gene3D" id="3.30.1540.20">
    <property type="entry name" value="MutL, C-terminal domain, dimerisation subdomain"/>
    <property type="match status" value="1"/>
</dbReference>
<dbReference type="InterPro" id="IPR042120">
    <property type="entry name" value="MutL_C_dimsub"/>
</dbReference>
<dbReference type="SUPFAM" id="SSF118116">
    <property type="entry name" value="DNA mismatch repair protein MutL"/>
    <property type="match status" value="1"/>
</dbReference>
<dbReference type="Pfam" id="PF08676">
    <property type="entry name" value="MutL_C"/>
    <property type="match status" value="1"/>
</dbReference>
<sequence length="331" mass="37684">MVMMFFADNQSTPVHTGRNIPALSPKSSKSLKSLMDQHLSKDNDDLGSIKWKNTDQINSETRKVEDLFKEWENPVFNMPAKSMPTTQISHMTRASTKSHQALNPCVFDKDMLQNFKVLGQVDNKFIACSLQIGESNSSDKEMLCLIDQHAAHERIRNDFHQRTFIRGRIDLSEQIIRVITSFTEEFSRIGIRFSSDRNKRDSIKLHTVPSCFVQKDQSSGKMKKDTSAIKAAEALIKEYAEVLQDTRGSRGRMPNTIHKALCSQACHGAIKFGDPLTLHECEELLKSLTKCKLPFQCAHGRPSVVPLIQLGDRHQEKKRPNLWKVAKHLQQ</sequence>
<dbReference type="Gene3D" id="3.30.1370.100">
    <property type="entry name" value="MutL, C-terminal domain, regulatory subdomain"/>
    <property type="match status" value="1"/>
</dbReference>
<dbReference type="GO" id="GO:0140664">
    <property type="term" value="F:ATP-dependent DNA damage sensor activity"/>
    <property type="evidence" value="ECO:0007669"/>
    <property type="project" value="InterPro"/>
</dbReference>
<dbReference type="SMART" id="SM00853">
    <property type="entry name" value="MutL_C"/>
    <property type="match status" value="1"/>
</dbReference>
<dbReference type="GO" id="GO:0032300">
    <property type="term" value="C:mismatch repair complex"/>
    <property type="evidence" value="ECO:0007669"/>
    <property type="project" value="InterPro"/>
</dbReference>
<dbReference type="PANTHER" id="PTHR10073:SF47">
    <property type="entry name" value="DNA MISMATCH REPAIR PROTEIN MLH3"/>
    <property type="match status" value="1"/>
</dbReference>
<feature type="domain" description="MutL C-terminal dimerisation" evidence="1">
    <location>
        <begin position="117"/>
        <end position="276"/>
    </location>
</feature>
<dbReference type="OrthoDB" id="429932at2759"/>
<proteinExistence type="predicted"/>
<reference evidence="2" key="1">
    <citation type="submission" date="2021-03" db="EMBL/GenBank/DDBJ databases">
        <authorList>
            <person name="Bekaert M."/>
        </authorList>
    </citation>
    <scope>NUCLEOTIDE SEQUENCE</scope>
</reference>
<dbReference type="GO" id="GO:0016887">
    <property type="term" value="F:ATP hydrolysis activity"/>
    <property type="evidence" value="ECO:0007669"/>
    <property type="project" value="InterPro"/>
</dbReference>
<name>A0A8S3TR46_MYTED</name>
<evidence type="ECO:0000313" key="3">
    <source>
        <dbReference type="Proteomes" id="UP000683360"/>
    </source>
</evidence>
<dbReference type="GO" id="GO:0006298">
    <property type="term" value="P:mismatch repair"/>
    <property type="evidence" value="ECO:0007669"/>
    <property type="project" value="InterPro"/>
</dbReference>
<protein>
    <submittedName>
        <fullName evidence="2">MLH3</fullName>
    </submittedName>
</protein>
<dbReference type="PANTHER" id="PTHR10073">
    <property type="entry name" value="DNA MISMATCH REPAIR PROTEIN MLH, PMS, MUTL"/>
    <property type="match status" value="1"/>
</dbReference>
<comment type="caution">
    <text evidence="2">The sequence shown here is derived from an EMBL/GenBank/DDBJ whole genome shotgun (WGS) entry which is preliminary data.</text>
</comment>
<dbReference type="EMBL" id="CAJPWZ010002192">
    <property type="protein sequence ID" value="CAG2232871.1"/>
    <property type="molecule type" value="Genomic_DNA"/>
</dbReference>
<dbReference type="InterPro" id="IPR038973">
    <property type="entry name" value="MutL/Mlh/Pms-like"/>
</dbReference>
<gene>
    <name evidence="2" type="ORF">MEDL_45553</name>
</gene>
<dbReference type="InterPro" id="IPR042121">
    <property type="entry name" value="MutL_C_regsub"/>
</dbReference>
<accession>A0A8S3TR46</accession>
<dbReference type="GO" id="GO:0005524">
    <property type="term" value="F:ATP binding"/>
    <property type="evidence" value="ECO:0007669"/>
    <property type="project" value="InterPro"/>
</dbReference>
<dbReference type="AlphaFoldDB" id="A0A8S3TR46"/>
<keyword evidence="3" id="KW-1185">Reference proteome</keyword>
<dbReference type="InterPro" id="IPR037198">
    <property type="entry name" value="MutL_C_sf"/>
</dbReference>
<evidence type="ECO:0000259" key="1">
    <source>
        <dbReference type="SMART" id="SM00853"/>
    </source>
</evidence>